<dbReference type="Proteomes" id="UP000217790">
    <property type="component" value="Unassembled WGS sequence"/>
</dbReference>
<proteinExistence type="predicted"/>
<reference evidence="3" key="1">
    <citation type="journal article" date="2017" name="Nat. Ecol. Evol.">
        <title>Genome expansion and lineage-specific genetic innovations in the forest pathogenic fungi Armillaria.</title>
        <authorList>
            <person name="Sipos G."/>
            <person name="Prasanna A.N."/>
            <person name="Walter M.C."/>
            <person name="O'Connor E."/>
            <person name="Balint B."/>
            <person name="Krizsan K."/>
            <person name="Kiss B."/>
            <person name="Hess J."/>
            <person name="Varga T."/>
            <person name="Slot J."/>
            <person name="Riley R."/>
            <person name="Boka B."/>
            <person name="Rigling D."/>
            <person name="Barry K."/>
            <person name="Lee J."/>
            <person name="Mihaltcheva S."/>
            <person name="LaButti K."/>
            <person name="Lipzen A."/>
            <person name="Waldron R."/>
            <person name="Moloney N.M."/>
            <person name="Sperisen C."/>
            <person name="Kredics L."/>
            <person name="Vagvoelgyi C."/>
            <person name="Patrignani A."/>
            <person name="Fitzpatrick D."/>
            <person name="Nagy I."/>
            <person name="Doyle S."/>
            <person name="Anderson J.B."/>
            <person name="Grigoriev I.V."/>
            <person name="Gueldener U."/>
            <person name="Muensterkoetter M."/>
            <person name="Nagy L.G."/>
        </authorList>
    </citation>
    <scope>NUCLEOTIDE SEQUENCE [LARGE SCALE GENOMIC DNA]</scope>
    <source>
        <strain evidence="3">Ar21-2</strain>
    </source>
</reference>
<evidence type="ECO:0000313" key="2">
    <source>
        <dbReference type="EMBL" id="PBK93982.1"/>
    </source>
</evidence>
<sequence length="193" mass="21653">MNTYTNVNPLHPPIADNYQSGFSTLGYALTGISDASLPSNWRRVPQDSSGRNVGRRHHQSPITFQMHGVKVMGVDVSDLIGRGPAETPRMLVGGHDIYLQQQGGIFLCIRWPGYQHNQFISKIMINPGGVSRAVLGEIVADKIKIFYQTAKYSASSNPRWNVGVQNIRLEQIVLLSLWNTHENYWQVEMAIHP</sequence>
<gene>
    <name evidence="2" type="ORF">ARMGADRAFT_1079470</name>
</gene>
<dbReference type="OrthoDB" id="2662268at2759"/>
<dbReference type="EMBL" id="KZ293655">
    <property type="protein sequence ID" value="PBK93982.1"/>
    <property type="molecule type" value="Genomic_DNA"/>
</dbReference>
<evidence type="ECO:0000313" key="3">
    <source>
        <dbReference type="Proteomes" id="UP000217790"/>
    </source>
</evidence>
<feature type="region of interest" description="Disordered" evidence="1">
    <location>
        <begin position="40"/>
        <end position="59"/>
    </location>
</feature>
<keyword evidence="3" id="KW-1185">Reference proteome</keyword>
<name>A0A2H3DR84_ARMGA</name>
<accession>A0A2H3DR84</accession>
<dbReference type="OMA" id="NTHENYW"/>
<protein>
    <submittedName>
        <fullName evidence="2">Uncharacterized protein</fullName>
    </submittedName>
</protein>
<evidence type="ECO:0000256" key="1">
    <source>
        <dbReference type="SAM" id="MobiDB-lite"/>
    </source>
</evidence>
<dbReference type="AlphaFoldDB" id="A0A2H3DR84"/>
<dbReference type="InParanoid" id="A0A2H3DR84"/>
<organism evidence="2 3">
    <name type="scientific">Armillaria gallica</name>
    <name type="common">Bulbous honey fungus</name>
    <name type="synonym">Armillaria bulbosa</name>
    <dbReference type="NCBI Taxonomy" id="47427"/>
    <lineage>
        <taxon>Eukaryota</taxon>
        <taxon>Fungi</taxon>
        <taxon>Dikarya</taxon>
        <taxon>Basidiomycota</taxon>
        <taxon>Agaricomycotina</taxon>
        <taxon>Agaricomycetes</taxon>
        <taxon>Agaricomycetidae</taxon>
        <taxon>Agaricales</taxon>
        <taxon>Marasmiineae</taxon>
        <taxon>Physalacriaceae</taxon>
        <taxon>Armillaria</taxon>
    </lineage>
</organism>